<dbReference type="PROSITE" id="PS51257">
    <property type="entry name" value="PROKAR_LIPOPROTEIN"/>
    <property type="match status" value="1"/>
</dbReference>
<evidence type="ECO:0000313" key="4">
    <source>
        <dbReference type="EMBL" id="EKC30274.1"/>
    </source>
</evidence>
<dbReference type="HOGENOM" id="CLU_383684_0_0_1"/>
<dbReference type="InParanoid" id="K1QGM6"/>
<dbReference type="Pfam" id="PF02494">
    <property type="entry name" value="HYR"/>
    <property type="match status" value="1"/>
</dbReference>
<name>K1QGM6_MAGGI</name>
<evidence type="ECO:0000256" key="2">
    <source>
        <dbReference type="ARBA" id="ARBA00023157"/>
    </source>
</evidence>
<evidence type="ECO:0000256" key="3">
    <source>
        <dbReference type="PROSITE-ProRule" id="PRU00302"/>
    </source>
</evidence>
<dbReference type="PANTHER" id="PTHR46343:SF2">
    <property type="entry name" value="SUSHI_VON WILLEBRAND FACTOR TYPE A_EGF_PENTRAXIN DOMAIN-CONTAINING 1"/>
    <property type="match status" value="1"/>
</dbReference>
<dbReference type="PANTHER" id="PTHR46343">
    <property type="entry name" value="HYR DOMAIN-CONTAINING PROTEIN"/>
    <property type="match status" value="1"/>
</dbReference>
<reference evidence="4" key="1">
    <citation type="journal article" date="2012" name="Nature">
        <title>The oyster genome reveals stress adaptation and complexity of shell formation.</title>
        <authorList>
            <person name="Zhang G."/>
            <person name="Fang X."/>
            <person name="Guo X."/>
            <person name="Li L."/>
            <person name="Luo R."/>
            <person name="Xu F."/>
            <person name="Yang P."/>
            <person name="Zhang L."/>
            <person name="Wang X."/>
            <person name="Qi H."/>
            <person name="Xiong Z."/>
            <person name="Que H."/>
            <person name="Xie Y."/>
            <person name="Holland P.W."/>
            <person name="Paps J."/>
            <person name="Zhu Y."/>
            <person name="Wu F."/>
            <person name="Chen Y."/>
            <person name="Wang J."/>
            <person name="Peng C."/>
            <person name="Meng J."/>
            <person name="Yang L."/>
            <person name="Liu J."/>
            <person name="Wen B."/>
            <person name="Zhang N."/>
            <person name="Huang Z."/>
            <person name="Zhu Q."/>
            <person name="Feng Y."/>
            <person name="Mount A."/>
            <person name="Hedgecock D."/>
            <person name="Xu Z."/>
            <person name="Liu Y."/>
            <person name="Domazet-Loso T."/>
            <person name="Du Y."/>
            <person name="Sun X."/>
            <person name="Zhang S."/>
            <person name="Liu B."/>
            <person name="Cheng P."/>
            <person name="Jiang X."/>
            <person name="Li J."/>
            <person name="Fan D."/>
            <person name="Wang W."/>
            <person name="Fu W."/>
            <person name="Wang T."/>
            <person name="Wang B."/>
            <person name="Zhang J."/>
            <person name="Peng Z."/>
            <person name="Li Y."/>
            <person name="Li N."/>
            <person name="Wang J."/>
            <person name="Chen M."/>
            <person name="He Y."/>
            <person name="Tan F."/>
            <person name="Song X."/>
            <person name="Zheng Q."/>
            <person name="Huang R."/>
            <person name="Yang H."/>
            <person name="Du X."/>
            <person name="Chen L."/>
            <person name="Yang M."/>
            <person name="Gaffney P.M."/>
            <person name="Wang S."/>
            <person name="Luo L."/>
            <person name="She Z."/>
            <person name="Ming Y."/>
            <person name="Huang W."/>
            <person name="Zhang S."/>
            <person name="Huang B."/>
            <person name="Zhang Y."/>
            <person name="Qu T."/>
            <person name="Ni P."/>
            <person name="Miao G."/>
            <person name="Wang J."/>
            <person name="Wang Q."/>
            <person name="Steinberg C.E."/>
            <person name="Wang H."/>
            <person name="Li N."/>
            <person name="Qian L."/>
            <person name="Zhang G."/>
            <person name="Li Y."/>
            <person name="Yang H."/>
            <person name="Liu X."/>
            <person name="Wang J."/>
            <person name="Yin Y."/>
            <person name="Wang J."/>
        </authorList>
    </citation>
    <scope>NUCLEOTIDE SEQUENCE [LARGE SCALE GENOMIC DNA]</scope>
    <source>
        <strain evidence="4">05x7-T-G4-1.051#20</strain>
    </source>
</reference>
<dbReference type="EMBL" id="JH818532">
    <property type="protein sequence ID" value="EKC30274.1"/>
    <property type="molecule type" value="Genomic_DNA"/>
</dbReference>
<dbReference type="Pfam" id="PF00084">
    <property type="entry name" value="Sushi"/>
    <property type="match status" value="1"/>
</dbReference>
<dbReference type="SUPFAM" id="SSF49899">
    <property type="entry name" value="Concanavalin A-like lectins/glucanases"/>
    <property type="match status" value="1"/>
</dbReference>
<dbReference type="Gene3D" id="2.10.70.10">
    <property type="entry name" value="Complement Module, domain 1"/>
    <property type="match status" value="1"/>
</dbReference>
<proteinExistence type="predicted"/>
<dbReference type="InterPro" id="IPR003410">
    <property type="entry name" value="HYR_dom"/>
</dbReference>
<accession>K1QGM6</accession>
<dbReference type="SMART" id="SM00032">
    <property type="entry name" value="CCP"/>
    <property type="match status" value="3"/>
</dbReference>
<dbReference type="Gene3D" id="2.60.120.200">
    <property type="match status" value="1"/>
</dbReference>
<comment type="caution">
    <text evidence="3">Lacks conserved residue(s) required for the propagation of feature annotation.</text>
</comment>
<dbReference type="InterPro" id="IPR043555">
    <property type="entry name" value="SRPX-like"/>
</dbReference>
<sequence length="721" mass="80278">MSIIQKPCGYEVAVGDRSRPKRVIGVIMLAIACAFLCRKEVTCPKEDPKLKPKYGRPNCIETSDSTMCYTECSQNGFVPESYAFTVCNANGQWSAKLPDCKDKENPEIYDCPNHISTFANRNKKPVIVNWEKPKAKDNSNVVKLKQTVGQTSGSSFSVGKTEIRYQAIDGSGNKSPYCIFWVDVEELRCNPPTITAKYMLYKCPDGFTYGSNCTLGCMGKFPLIGNETIVCEKNSTSVSTKGYWEKGDIEPFCKYKCGPGEYSDTGLAPCIPCAKSTYRFDVILKGSESKFHFNKPPELIATSNFTFMTWFGLSDVTADVTLFHSKGLSVRIQNDIFIEKEDVRKWLSLNVSIQNGTWMHVAVVLQKISPFLSVFLNGKSKPSPNNVFLTEVEMASAFEDIYIILNSRIDSGVYLSGYHVVPRALSSDDILQLTKSCHANIFDSIISMDDLKNKSGTGLELIVPSQCSTCPRFKRTFGAIPQCEQRSDGHIVCNVTCRPGYSFIAGNTPLPEYTCGFNTSYVWNGEPPACGRIDIPVLIATETKVSYNAPLECTKASKASQNLRMNLESSLQCAQNKTCTVNVEAKASDSVTNFVNAVSDLELSMQQLNSTNDMLNLEIDGKRNYSTRKAETHVEASSGSCIVPPEPFRRLEVAFCAIKEVIKMNPDKGLVNHVHMDGPPNISEVKVNRNVRRMLWKKVTRLTLKTNFIGRFYEKRKLDPA</sequence>
<dbReference type="PROSITE" id="PS50923">
    <property type="entry name" value="SUSHI"/>
    <property type="match status" value="2"/>
</dbReference>
<dbReference type="InterPro" id="IPR013320">
    <property type="entry name" value="ConA-like_dom_sf"/>
</dbReference>
<organism evidence="4">
    <name type="scientific">Magallana gigas</name>
    <name type="common">Pacific oyster</name>
    <name type="synonym">Crassostrea gigas</name>
    <dbReference type="NCBI Taxonomy" id="29159"/>
    <lineage>
        <taxon>Eukaryota</taxon>
        <taxon>Metazoa</taxon>
        <taxon>Spiralia</taxon>
        <taxon>Lophotrochozoa</taxon>
        <taxon>Mollusca</taxon>
        <taxon>Bivalvia</taxon>
        <taxon>Autobranchia</taxon>
        <taxon>Pteriomorphia</taxon>
        <taxon>Ostreida</taxon>
        <taxon>Ostreoidea</taxon>
        <taxon>Ostreidae</taxon>
        <taxon>Magallana</taxon>
    </lineage>
</organism>
<dbReference type="PROSITE" id="PS50825">
    <property type="entry name" value="HYR"/>
    <property type="match status" value="1"/>
</dbReference>
<dbReference type="InterPro" id="IPR000436">
    <property type="entry name" value="Sushi_SCR_CCP_dom"/>
</dbReference>
<dbReference type="AlphaFoldDB" id="K1QGM6"/>
<keyword evidence="1" id="KW-0677">Repeat</keyword>
<protein>
    <submittedName>
        <fullName evidence="4">Sushi repeat-containing protein SRPX</fullName>
    </submittedName>
</protein>
<dbReference type="SUPFAM" id="SSF57535">
    <property type="entry name" value="Complement control module/SCR domain"/>
    <property type="match status" value="1"/>
</dbReference>
<keyword evidence="2" id="KW-1015">Disulfide bond</keyword>
<keyword evidence="3" id="KW-0768">Sushi</keyword>
<dbReference type="InterPro" id="IPR035976">
    <property type="entry name" value="Sushi/SCR/CCP_sf"/>
</dbReference>
<gene>
    <name evidence="4" type="ORF">CGI_10010798</name>
</gene>
<evidence type="ECO:0000256" key="1">
    <source>
        <dbReference type="ARBA" id="ARBA00022737"/>
    </source>
</evidence>